<keyword evidence="1" id="KW-0521">NADP</keyword>
<proteinExistence type="predicted"/>
<feature type="domain" description="NmrA-like" evidence="3">
    <location>
        <begin position="3"/>
        <end position="103"/>
    </location>
</feature>
<gene>
    <name evidence="4" type="ORF">BEN48_11010</name>
</gene>
<dbReference type="Gene3D" id="3.40.50.720">
    <property type="entry name" value="NAD(P)-binding Rossmann-like Domain"/>
    <property type="match status" value="1"/>
</dbReference>
<dbReference type="InterPro" id="IPR008030">
    <property type="entry name" value="NmrA-like"/>
</dbReference>
<reference evidence="4 5" key="1">
    <citation type="submission" date="2016-08" db="EMBL/GenBank/DDBJ databases">
        <title>Hymenobacter coccineus sp. nov., Hymenobacter lapidarius sp. nov. and Hymenobacter glacialis sp. nov., isolated from Antarctic soil.</title>
        <authorList>
            <person name="Sedlacek I."/>
            <person name="Kralova S."/>
            <person name="Kyrova K."/>
            <person name="Maslanova I."/>
            <person name="Stankova E."/>
            <person name="Vrbovska V."/>
            <person name="Nemec M."/>
            <person name="Bartak M."/>
            <person name="Svec P."/>
            <person name="Busse H.-J."/>
            <person name="Pantucek R."/>
        </authorList>
    </citation>
    <scope>NUCLEOTIDE SEQUENCE [LARGE SCALE GENOMIC DNA]</scope>
    <source>
        <strain evidence="4 5">CCM 8648</strain>
    </source>
</reference>
<dbReference type="InterPro" id="IPR051609">
    <property type="entry name" value="NmrA/Isoflavone_reductase-like"/>
</dbReference>
<organism evidence="4 5">
    <name type="scientific">Hymenobacter glacialis</name>
    <dbReference type="NCBI Taxonomy" id="1908236"/>
    <lineage>
        <taxon>Bacteria</taxon>
        <taxon>Pseudomonadati</taxon>
        <taxon>Bacteroidota</taxon>
        <taxon>Cytophagia</taxon>
        <taxon>Cytophagales</taxon>
        <taxon>Hymenobacteraceae</taxon>
        <taxon>Hymenobacter</taxon>
    </lineage>
</organism>
<dbReference type="AlphaFoldDB" id="A0A1G1TAE9"/>
<evidence type="ECO:0000256" key="2">
    <source>
        <dbReference type="ARBA" id="ARBA00023002"/>
    </source>
</evidence>
<evidence type="ECO:0000256" key="1">
    <source>
        <dbReference type="ARBA" id="ARBA00022857"/>
    </source>
</evidence>
<evidence type="ECO:0000259" key="3">
    <source>
        <dbReference type="Pfam" id="PF05368"/>
    </source>
</evidence>
<dbReference type="InterPro" id="IPR036291">
    <property type="entry name" value="NAD(P)-bd_dom_sf"/>
</dbReference>
<dbReference type="GO" id="GO:0016491">
    <property type="term" value="F:oxidoreductase activity"/>
    <property type="evidence" value="ECO:0007669"/>
    <property type="project" value="UniProtKB-KW"/>
</dbReference>
<evidence type="ECO:0000313" key="5">
    <source>
        <dbReference type="Proteomes" id="UP000177791"/>
    </source>
</evidence>
<dbReference type="SUPFAM" id="SSF51735">
    <property type="entry name" value="NAD(P)-binding Rossmann-fold domains"/>
    <property type="match status" value="1"/>
</dbReference>
<name>A0A1G1TAE9_9BACT</name>
<dbReference type="STRING" id="1908236.BEN48_11010"/>
<dbReference type="PANTHER" id="PTHR47706">
    <property type="entry name" value="NMRA-LIKE FAMILY PROTEIN"/>
    <property type="match status" value="1"/>
</dbReference>
<sequence length="113" mass="11873">MLAGATGDLGFRIAQALLRRGAVVRALVRPGNTRPEVAKLRELGAEVVEVDLNSVTALTQACSDAACVVSALSGLRDVIVDGQKRLLDAAVAAGVPRFIPSDYSIRLVALNYQ</sequence>
<dbReference type="PANTHER" id="PTHR47706:SF1">
    <property type="entry name" value="CIPA-LIKE, PUTATIVE (AFU_ORTHOLOGUE AFUA_1G12460)-RELATED"/>
    <property type="match status" value="1"/>
</dbReference>
<comment type="caution">
    <text evidence="4">The sequence shown here is derived from an EMBL/GenBank/DDBJ whole genome shotgun (WGS) entry which is preliminary data.</text>
</comment>
<dbReference type="EMBL" id="MDZC01000028">
    <property type="protein sequence ID" value="OGX87845.1"/>
    <property type="molecule type" value="Genomic_DNA"/>
</dbReference>
<evidence type="ECO:0000313" key="4">
    <source>
        <dbReference type="EMBL" id="OGX87845.1"/>
    </source>
</evidence>
<keyword evidence="5" id="KW-1185">Reference proteome</keyword>
<dbReference type="Pfam" id="PF05368">
    <property type="entry name" value="NmrA"/>
    <property type="match status" value="1"/>
</dbReference>
<keyword evidence="2" id="KW-0560">Oxidoreductase</keyword>
<dbReference type="Proteomes" id="UP000177791">
    <property type="component" value="Unassembled WGS sequence"/>
</dbReference>
<accession>A0A1G1TAE9</accession>
<protein>
    <recommendedName>
        <fullName evidence="3">NmrA-like domain-containing protein</fullName>
    </recommendedName>
</protein>